<organism evidence="3 4">
    <name type="scientific">Bowmanella dokdonensis</name>
    <dbReference type="NCBI Taxonomy" id="751969"/>
    <lineage>
        <taxon>Bacteria</taxon>
        <taxon>Pseudomonadati</taxon>
        <taxon>Pseudomonadota</taxon>
        <taxon>Gammaproteobacteria</taxon>
        <taxon>Alteromonadales</taxon>
        <taxon>Alteromonadaceae</taxon>
        <taxon>Bowmanella</taxon>
    </lineage>
</organism>
<dbReference type="RefSeq" id="WP_206573183.1">
    <property type="nucleotide sequence ID" value="NZ_JAFKCV010000003.1"/>
</dbReference>
<reference evidence="3" key="1">
    <citation type="submission" date="2021-03" db="EMBL/GenBank/DDBJ databases">
        <title>novel species isolated from a fishpond in China.</title>
        <authorList>
            <person name="Lu H."/>
            <person name="Cai Z."/>
        </authorList>
    </citation>
    <scope>NUCLEOTIDE SEQUENCE</scope>
    <source>
        <strain evidence="3">JCM 30855</strain>
    </source>
</reference>
<sequence>MKRLMDILGAGLGLVLLSPALMALALLIRWKLGSPVFFVQHRPGLHGKLFKMIKFRSMDNSKDVAGNLLADPLRLTRFGRFLRASSLDELPELWNVLKGEMSLVGPRPLLPEYLPHYDEQQKRRHEVRPGITGWAQVNGRNALSWSEKFKLDVWYVNHQSLWLDIRILLLTLVKVLKKEGIGQDQETTEKFSGSEDN</sequence>
<evidence type="ECO:0000313" key="3">
    <source>
        <dbReference type="EMBL" id="MBN7825080.1"/>
    </source>
</evidence>
<gene>
    <name evidence="3" type="ORF">J0A66_07580</name>
</gene>
<comment type="similarity">
    <text evidence="1">Belongs to the bacterial sugar transferase family.</text>
</comment>
<evidence type="ECO:0000256" key="1">
    <source>
        <dbReference type="ARBA" id="ARBA00006464"/>
    </source>
</evidence>
<protein>
    <submittedName>
        <fullName evidence="3">Sugar transferase</fullName>
    </submittedName>
</protein>
<evidence type="ECO:0000313" key="4">
    <source>
        <dbReference type="Proteomes" id="UP000664654"/>
    </source>
</evidence>
<dbReference type="Pfam" id="PF02397">
    <property type="entry name" value="Bac_transf"/>
    <property type="match status" value="1"/>
</dbReference>
<comment type="caution">
    <text evidence="3">The sequence shown here is derived from an EMBL/GenBank/DDBJ whole genome shotgun (WGS) entry which is preliminary data.</text>
</comment>
<keyword evidence="3" id="KW-0808">Transferase</keyword>
<feature type="domain" description="Bacterial sugar transferase" evidence="2">
    <location>
        <begin position="2"/>
        <end position="177"/>
    </location>
</feature>
<dbReference type="AlphaFoldDB" id="A0A939DM19"/>
<dbReference type="InterPro" id="IPR003362">
    <property type="entry name" value="Bact_transf"/>
</dbReference>
<dbReference type="Proteomes" id="UP000664654">
    <property type="component" value="Unassembled WGS sequence"/>
</dbReference>
<keyword evidence="4" id="KW-1185">Reference proteome</keyword>
<dbReference type="PANTHER" id="PTHR30576">
    <property type="entry name" value="COLANIC BIOSYNTHESIS UDP-GLUCOSE LIPID CARRIER TRANSFERASE"/>
    <property type="match status" value="1"/>
</dbReference>
<accession>A0A939DM19</accession>
<proteinExistence type="inferred from homology"/>
<name>A0A939DM19_9ALTE</name>
<dbReference type="PANTHER" id="PTHR30576:SF8">
    <property type="entry name" value="UNDECAPRENYL-PHOSPHATE GALACTOSE PHOSPHOTRANSFERASE"/>
    <property type="match status" value="1"/>
</dbReference>
<dbReference type="EMBL" id="JAFKCV010000003">
    <property type="protein sequence ID" value="MBN7825080.1"/>
    <property type="molecule type" value="Genomic_DNA"/>
</dbReference>
<dbReference type="GO" id="GO:0016780">
    <property type="term" value="F:phosphotransferase activity, for other substituted phosphate groups"/>
    <property type="evidence" value="ECO:0007669"/>
    <property type="project" value="TreeGrafter"/>
</dbReference>
<evidence type="ECO:0000259" key="2">
    <source>
        <dbReference type="Pfam" id="PF02397"/>
    </source>
</evidence>